<evidence type="ECO:0000256" key="1">
    <source>
        <dbReference type="ARBA" id="ARBA00001526"/>
    </source>
</evidence>
<dbReference type="Gene3D" id="3.40.710.10">
    <property type="entry name" value="DD-peptidase/beta-lactamase superfamily"/>
    <property type="match status" value="1"/>
</dbReference>
<evidence type="ECO:0000256" key="6">
    <source>
        <dbReference type="SAM" id="Phobius"/>
    </source>
</evidence>
<feature type="non-terminal residue" evidence="8">
    <location>
        <position position="292"/>
    </location>
</feature>
<dbReference type="GO" id="GO:0008800">
    <property type="term" value="F:beta-lactamase activity"/>
    <property type="evidence" value="ECO:0007669"/>
    <property type="project" value="UniProtKB-EC"/>
</dbReference>
<evidence type="ECO:0000256" key="5">
    <source>
        <dbReference type="ARBA" id="ARBA00023251"/>
    </source>
</evidence>
<accession>A0A382JDE8</accession>
<dbReference type="GO" id="GO:0005886">
    <property type="term" value="C:plasma membrane"/>
    <property type="evidence" value="ECO:0007669"/>
    <property type="project" value="TreeGrafter"/>
</dbReference>
<evidence type="ECO:0000256" key="3">
    <source>
        <dbReference type="ARBA" id="ARBA00022729"/>
    </source>
</evidence>
<comment type="catalytic activity">
    <reaction evidence="1">
        <text>a beta-lactam + H2O = a substituted beta-amino acid</text>
        <dbReference type="Rhea" id="RHEA:20401"/>
        <dbReference type="ChEBI" id="CHEBI:15377"/>
        <dbReference type="ChEBI" id="CHEBI:35627"/>
        <dbReference type="ChEBI" id="CHEBI:140347"/>
        <dbReference type="EC" id="3.5.2.6"/>
    </reaction>
</comment>
<dbReference type="PANTHER" id="PTHR30627">
    <property type="entry name" value="PEPTIDOGLYCAN D,D-TRANSPEPTIDASE"/>
    <property type="match status" value="1"/>
</dbReference>
<dbReference type="AlphaFoldDB" id="A0A382JDE8"/>
<dbReference type="InterPro" id="IPR050515">
    <property type="entry name" value="Beta-lactam/transpept"/>
</dbReference>
<dbReference type="SUPFAM" id="SSF56601">
    <property type="entry name" value="beta-lactamase/transpeptidase-like"/>
    <property type="match status" value="1"/>
</dbReference>
<dbReference type="GO" id="GO:0071555">
    <property type="term" value="P:cell wall organization"/>
    <property type="evidence" value="ECO:0007669"/>
    <property type="project" value="TreeGrafter"/>
</dbReference>
<keyword evidence="3" id="KW-0732">Signal</keyword>
<proteinExistence type="predicted"/>
<organism evidence="8">
    <name type="scientific">marine metagenome</name>
    <dbReference type="NCBI Taxonomy" id="408172"/>
    <lineage>
        <taxon>unclassified sequences</taxon>
        <taxon>metagenomes</taxon>
        <taxon>ecological metagenomes</taxon>
    </lineage>
</organism>
<dbReference type="PANTHER" id="PTHR30627:SF6">
    <property type="entry name" value="BETA-LACTAMASE YBXI-RELATED"/>
    <property type="match status" value="1"/>
</dbReference>
<keyword evidence="5" id="KW-0046">Antibiotic resistance</keyword>
<keyword evidence="6" id="KW-0472">Membrane</keyword>
<evidence type="ECO:0000256" key="4">
    <source>
        <dbReference type="ARBA" id="ARBA00022801"/>
    </source>
</evidence>
<dbReference type="InterPro" id="IPR005311">
    <property type="entry name" value="PBP_dimer"/>
</dbReference>
<keyword evidence="6" id="KW-0812">Transmembrane</keyword>
<dbReference type="EC" id="3.5.2.6" evidence="2"/>
<protein>
    <recommendedName>
        <fullName evidence="2">beta-lactamase</fullName>
        <ecNumber evidence="2">3.5.2.6</ecNumber>
    </recommendedName>
</protein>
<keyword evidence="4" id="KW-0378">Hydrolase</keyword>
<dbReference type="GO" id="GO:0008658">
    <property type="term" value="F:penicillin binding"/>
    <property type="evidence" value="ECO:0007669"/>
    <property type="project" value="InterPro"/>
</dbReference>
<dbReference type="InterPro" id="IPR036138">
    <property type="entry name" value="PBP_dimer_sf"/>
</dbReference>
<feature type="domain" description="Penicillin-binding protein dimerisation" evidence="7">
    <location>
        <begin position="61"/>
        <end position="234"/>
    </location>
</feature>
<dbReference type="GO" id="GO:0046677">
    <property type="term" value="P:response to antibiotic"/>
    <property type="evidence" value="ECO:0007669"/>
    <property type="project" value="UniProtKB-KW"/>
</dbReference>
<reference evidence="8" key="1">
    <citation type="submission" date="2018-05" db="EMBL/GenBank/DDBJ databases">
        <authorList>
            <person name="Lanie J.A."/>
            <person name="Ng W.-L."/>
            <person name="Kazmierczak K.M."/>
            <person name="Andrzejewski T.M."/>
            <person name="Davidsen T.M."/>
            <person name="Wayne K.J."/>
            <person name="Tettelin H."/>
            <person name="Glass J.I."/>
            <person name="Rusch D."/>
            <person name="Podicherti R."/>
            <person name="Tsui H.-C.T."/>
            <person name="Winkler M.E."/>
        </authorList>
    </citation>
    <scope>NUCLEOTIDE SEQUENCE</scope>
</reference>
<dbReference type="InterPro" id="IPR012338">
    <property type="entry name" value="Beta-lactam/transpept-like"/>
</dbReference>
<evidence type="ECO:0000259" key="7">
    <source>
        <dbReference type="Pfam" id="PF03717"/>
    </source>
</evidence>
<name>A0A382JDE8_9ZZZZ</name>
<gene>
    <name evidence="8" type="ORF">METZ01_LOCUS262770</name>
</gene>
<dbReference type="EMBL" id="UINC01073486">
    <property type="protein sequence ID" value="SVC09916.1"/>
    <property type="molecule type" value="Genomic_DNA"/>
</dbReference>
<evidence type="ECO:0000313" key="8">
    <source>
        <dbReference type="EMBL" id="SVC09916.1"/>
    </source>
</evidence>
<dbReference type="Gene3D" id="3.90.1310.10">
    <property type="entry name" value="Penicillin-binding protein 2a (Domain 2)"/>
    <property type="match status" value="1"/>
</dbReference>
<evidence type="ECO:0000256" key="2">
    <source>
        <dbReference type="ARBA" id="ARBA00012865"/>
    </source>
</evidence>
<dbReference type="SUPFAM" id="SSF56519">
    <property type="entry name" value="Penicillin binding protein dimerisation domain"/>
    <property type="match status" value="1"/>
</dbReference>
<sequence length="292" mass="33662">MQNRASSVQKGRVISRRLFILAATKLVLFAGITFRLYSLQISDREKYEILSDKNRIREWKTPPQRGLITDFYNKILADNDRVFQVHLSLDEIRDFDKTIFRLRNIINLSNNEIRKIYKIKEKLKPWDTLVVSDNIDWSEFSKLNLYLHELEGVKPVVSSSRYYPYGGNLVHVVGYVGQASIKDIERMEAIRENLVPGLKVGKSGIEYSNEKLLIGKYGIKRYEVNSSGKRISQLEHIKESKGIEIKTTIDLEVQKFAQKLLKDQAGSICAMDIYTGEMIAMASSPTYDPNKF</sequence>
<keyword evidence="6" id="KW-1133">Transmembrane helix</keyword>
<feature type="transmembrane region" description="Helical" evidence="6">
    <location>
        <begin position="18"/>
        <end position="37"/>
    </location>
</feature>
<dbReference type="Pfam" id="PF03717">
    <property type="entry name" value="PBP_dimer"/>
    <property type="match status" value="1"/>
</dbReference>